<comment type="caution">
    <text evidence="2">The sequence shown here is derived from an EMBL/GenBank/DDBJ whole genome shotgun (WGS) entry which is preliminary data.</text>
</comment>
<proteinExistence type="predicted"/>
<dbReference type="AlphaFoldDB" id="A0A644TJK5"/>
<organism evidence="2">
    <name type="scientific">bioreactor metagenome</name>
    <dbReference type="NCBI Taxonomy" id="1076179"/>
    <lineage>
        <taxon>unclassified sequences</taxon>
        <taxon>metagenomes</taxon>
        <taxon>ecological metagenomes</taxon>
    </lineage>
</organism>
<protein>
    <recommendedName>
        <fullName evidence="1">Ysc84 actin-binding domain-containing protein</fullName>
    </recommendedName>
</protein>
<name>A0A644TJK5_9ZZZZ</name>
<sequence length="190" mass="20551">MLLSRIMKVCTILFVLLVMSIGVVSAKSVEEKRQDIRNIASTTLSEVYELQPHAKEAVENAAGYAAFSITDTKIVFLGSGSGKGMAVDNSTGQEIFMKTKDVQVGFGVGIKKYDVLFVFETKKAFSDFINSGWQFGGQATAAATDSVTGDALQGAIPVSPDVWLYQVTDKGLELSATVRGIRYFKDSKLN</sequence>
<dbReference type="Pfam" id="PF04366">
    <property type="entry name" value="Ysc84"/>
    <property type="match status" value="1"/>
</dbReference>
<reference evidence="2" key="1">
    <citation type="submission" date="2019-08" db="EMBL/GenBank/DDBJ databases">
        <authorList>
            <person name="Kucharzyk K."/>
            <person name="Murdoch R.W."/>
            <person name="Higgins S."/>
            <person name="Loffler F."/>
        </authorList>
    </citation>
    <scope>NUCLEOTIDE SEQUENCE</scope>
</reference>
<evidence type="ECO:0000313" key="2">
    <source>
        <dbReference type="EMBL" id="MPL67138.1"/>
    </source>
</evidence>
<gene>
    <name evidence="2" type="ORF">SDC9_12828</name>
</gene>
<dbReference type="EMBL" id="VSSQ01000035">
    <property type="protein sequence ID" value="MPL67138.1"/>
    <property type="molecule type" value="Genomic_DNA"/>
</dbReference>
<feature type="domain" description="Ysc84 actin-binding" evidence="1">
    <location>
        <begin position="102"/>
        <end position="190"/>
    </location>
</feature>
<dbReference type="InterPro" id="IPR007461">
    <property type="entry name" value="Ysc84_actin-binding"/>
</dbReference>
<accession>A0A644TJK5</accession>
<evidence type="ECO:0000259" key="1">
    <source>
        <dbReference type="Pfam" id="PF04366"/>
    </source>
</evidence>